<keyword evidence="1" id="KW-0732">Signal</keyword>
<comment type="caution">
    <text evidence="2">The sequence shown here is derived from an EMBL/GenBank/DDBJ whole genome shotgun (WGS) entry which is preliminary data.</text>
</comment>
<feature type="signal peptide" evidence="1">
    <location>
        <begin position="1"/>
        <end position="21"/>
    </location>
</feature>
<keyword evidence="3" id="KW-1185">Reference proteome</keyword>
<evidence type="ECO:0000313" key="2">
    <source>
        <dbReference type="EMBL" id="KMT65697.1"/>
    </source>
</evidence>
<dbReference type="Proteomes" id="UP000037600">
    <property type="component" value="Unassembled WGS sequence"/>
</dbReference>
<feature type="chain" id="PRO_5005298533" description="Soluble pyridine nucleotide transhydrogenase" evidence="1">
    <location>
        <begin position="22"/>
        <end position="96"/>
    </location>
</feature>
<evidence type="ECO:0000256" key="1">
    <source>
        <dbReference type="SAM" id="SignalP"/>
    </source>
</evidence>
<evidence type="ECO:0008006" key="4">
    <source>
        <dbReference type="Google" id="ProtNLM"/>
    </source>
</evidence>
<dbReference type="RefSeq" id="WP_048691561.1">
    <property type="nucleotide sequence ID" value="NZ_KQ130487.1"/>
</dbReference>
<dbReference type="AlphaFoldDB" id="A0A0J8GSI7"/>
<dbReference type="EMBL" id="LAZL01000010">
    <property type="protein sequence ID" value="KMT65697.1"/>
    <property type="molecule type" value="Genomic_DNA"/>
</dbReference>
<accession>A0A0J8GSI7</accession>
<evidence type="ECO:0000313" key="3">
    <source>
        <dbReference type="Proteomes" id="UP000037600"/>
    </source>
</evidence>
<reference evidence="2 3" key="1">
    <citation type="submission" date="2015-04" db="EMBL/GenBank/DDBJ databases">
        <title>Draft Genome Sequence of the Novel Agar-Digesting Marine Bacterium Q1.</title>
        <authorList>
            <person name="Li Y."/>
            <person name="Li D."/>
            <person name="Chen G."/>
            <person name="Du Z."/>
        </authorList>
    </citation>
    <scope>NUCLEOTIDE SEQUENCE [LARGE SCALE GENOMIC DNA]</scope>
    <source>
        <strain evidence="2 3">Q1</strain>
    </source>
</reference>
<organism evidence="2 3">
    <name type="scientific">Catenovulum maritimum</name>
    <dbReference type="NCBI Taxonomy" id="1513271"/>
    <lineage>
        <taxon>Bacteria</taxon>
        <taxon>Pseudomonadati</taxon>
        <taxon>Pseudomonadota</taxon>
        <taxon>Gammaproteobacteria</taxon>
        <taxon>Alteromonadales</taxon>
        <taxon>Alteromonadaceae</taxon>
        <taxon>Catenovulum</taxon>
    </lineage>
</organism>
<name>A0A0J8GSI7_9ALTE</name>
<sequence>MKLKLLSIFVVGLMSAFQSSANTANLFTCMDKTTFTQDPQCVAKLIESNKANQKKQQDIYANANFIDTDKVMSLIQMKSQHSIVVTAFKDEASIKQ</sequence>
<gene>
    <name evidence="2" type="ORF">XM47_08370</name>
</gene>
<proteinExistence type="predicted"/>
<dbReference type="OrthoDB" id="6322254at2"/>
<protein>
    <recommendedName>
        <fullName evidence="4">Soluble pyridine nucleotide transhydrogenase</fullName>
    </recommendedName>
</protein>